<dbReference type="GO" id="GO:0046914">
    <property type="term" value="F:transition metal ion binding"/>
    <property type="evidence" value="ECO:0007669"/>
    <property type="project" value="InterPro"/>
</dbReference>
<evidence type="ECO:0000313" key="8">
    <source>
        <dbReference type="EMBL" id="XBO38021.1"/>
    </source>
</evidence>
<dbReference type="Gene3D" id="2.30.30.50">
    <property type="match status" value="1"/>
</dbReference>
<dbReference type="EC" id="4.2.1.84" evidence="5"/>
<sequence length="221" mass="23896">MNGAQDLGGMMGFGPVSPEPDEPAFHAEWEKRALAVTLACGGLGEWNIDMSRHARETLPPPEYLTSSYYEIWTKGLLKLLAARGLVGADEIEAGHALRPARPTARPVVTAQNVPAMLARGGPCERPAERPARFGVGDAVVTRVMHPTGHTRLPRYARGKAGVVERVHGAHVFPDSNAHGQGENPQWCYSVRFSGVELWGEGADPTLSVSIDCWEPYLDPAP</sequence>
<accession>A0AAU7JCM7</accession>
<organism evidence="8">
    <name type="scientific">Alsobacter sp. KACC 23698</name>
    <dbReference type="NCBI Taxonomy" id="3149229"/>
    <lineage>
        <taxon>Bacteria</taxon>
        <taxon>Pseudomonadati</taxon>
        <taxon>Pseudomonadota</taxon>
        <taxon>Alphaproteobacteria</taxon>
        <taxon>Hyphomicrobiales</taxon>
        <taxon>Alsobacteraceae</taxon>
        <taxon>Alsobacter</taxon>
    </lineage>
</organism>
<protein>
    <recommendedName>
        <fullName evidence="5">Nitrile hydratase subunit beta</fullName>
        <shortName evidence="5">NHase</shortName>
        <ecNumber evidence="5">4.2.1.84</ecNumber>
    </recommendedName>
</protein>
<dbReference type="Pfam" id="PF21006">
    <property type="entry name" value="NHase_beta_N"/>
    <property type="match status" value="1"/>
</dbReference>
<evidence type="ECO:0000256" key="1">
    <source>
        <dbReference type="ARBA" id="ARBA00004042"/>
    </source>
</evidence>
<comment type="similarity">
    <text evidence="2 5">Belongs to the nitrile hydratase subunit beta family.</text>
</comment>
<dbReference type="Pfam" id="PF02211">
    <property type="entry name" value="NHase_beta_C"/>
    <property type="match status" value="1"/>
</dbReference>
<dbReference type="EMBL" id="CP157484">
    <property type="protein sequence ID" value="XBO38021.1"/>
    <property type="molecule type" value="Genomic_DNA"/>
</dbReference>
<feature type="domain" description="Nitrile hydratase beta subunit-like N-terminal" evidence="7">
    <location>
        <begin position="1"/>
        <end position="108"/>
    </location>
</feature>
<dbReference type="InterPro" id="IPR024690">
    <property type="entry name" value="CN_hydtase_beta_dom_C"/>
</dbReference>
<dbReference type="InterPro" id="IPR003168">
    <property type="entry name" value="Nitrile_hydratase_bsu"/>
</dbReference>
<evidence type="ECO:0000256" key="2">
    <source>
        <dbReference type="ARBA" id="ARBA00009098"/>
    </source>
</evidence>
<dbReference type="GO" id="GO:0018822">
    <property type="term" value="F:nitrile hydratase activity"/>
    <property type="evidence" value="ECO:0007669"/>
    <property type="project" value="UniProtKB-EC"/>
</dbReference>
<keyword evidence="3 5" id="KW-0456">Lyase</keyword>
<gene>
    <name evidence="8" type="primary">nthB</name>
    <name evidence="8" type="ORF">ABEG18_20220</name>
</gene>
<feature type="domain" description="Nitrile hydratase beta subunit" evidence="6">
    <location>
        <begin position="123"/>
        <end position="218"/>
    </location>
</feature>
<dbReference type="InterPro" id="IPR042262">
    <property type="entry name" value="CN_hydtase_beta_C"/>
</dbReference>
<proteinExistence type="inferred from homology"/>
<evidence type="ECO:0000256" key="5">
    <source>
        <dbReference type="PIRNR" id="PIRNR001427"/>
    </source>
</evidence>
<dbReference type="SUPFAM" id="SSF50090">
    <property type="entry name" value="Electron transport accessory proteins"/>
    <property type="match status" value="1"/>
</dbReference>
<comment type="function">
    <text evidence="1 5">NHase catalyzes the hydration of various nitrile compounds to the corresponding amides.</text>
</comment>
<dbReference type="InterPro" id="IPR049054">
    <property type="entry name" value="CN_hydtase_beta-like_N"/>
</dbReference>
<dbReference type="RefSeq" id="WP_406854849.1">
    <property type="nucleotide sequence ID" value="NZ_CP157484.1"/>
</dbReference>
<name>A0AAU7JCM7_9HYPH</name>
<comment type="catalytic activity">
    <reaction evidence="4 5">
        <text>an aliphatic primary amide = an aliphatic nitrile + H2O</text>
        <dbReference type="Rhea" id="RHEA:12673"/>
        <dbReference type="ChEBI" id="CHEBI:15377"/>
        <dbReference type="ChEBI" id="CHEBI:65285"/>
        <dbReference type="ChEBI" id="CHEBI:80291"/>
        <dbReference type="EC" id="4.2.1.84"/>
    </reaction>
</comment>
<dbReference type="AlphaFoldDB" id="A0AAU7JCM7"/>
<dbReference type="Gene3D" id="1.10.472.20">
    <property type="entry name" value="Nitrile hydratase, beta subunit"/>
    <property type="match status" value="1"/>
</dbReference>
<evidence type="ECO:0000259" key="6">
    <source>
        <dbReference type="Pfam" id="PF02211"/>
    </source>
</evidence>
<evidence type="ECO:0000259" key="7">
    <source>
        <dbReference type="Pfam" id="PF21006"/>
    </source>
</evidence>
<evidence type="ECO:0000256" key="3">
    <source>
        <dbReference type="ARBA" id="ARBA00023239"/>
    </source>
</evidence>
<reference evidence="8" key="1">
    <citation type="submission" date="2024-05" db="EMBL/GenBank/DDBJ databases">
        <authorList>
            <person name="Kim S."/>
            <person name="Heo J."/>
            <person name="Choi H."/>
            <person name="Choi Y."/>
            <person name="Kwon S.-W."/>
            <person name="Kim Y."/>
        </authorList>
    </citation>
    <scope>NUCLEOTIDE SEQUENCE</scope>
    <source>
        <strain evidence="8">KACC 23698</strain>
    </source>
</reference>
<dbReference type="NCBIfam" id="TIGR03888">
    <property type="entry name" value="nitrile_beta"/>
    <property type="match status" value="1"/>
</dbReference>
<evidence type="ECO:0000256" key="4">
    <source>
        <dbReference type="ARBA" id="ARBA00044877"/>
    </source>
</evidence>
<dbReference type="InterPro" id="IPR008990">
    <property type="entry name" value="Elect_transpt_acc-like_dom_sf"/>
</dbReference>
<dbReference type="PIRSF" id="PIRSF001427">
    <property type="entry name" value="NHase_beta"/>
    <property type="match status" value="1"/>
</dbReference>